<dbReference type="GO" id="GO:0019509">
    <property type="term" value="P:L-methionine salvage from methylthioadenosine"/>
    <property type="evidence" value="ECO:0007669"/>
    <property type="project" value="InterPro"/>
</dbReference>
<dbReference type="Gene3D" id="3.40.50.1000">
    <property type="entry name" value="HAD superfamily/HAD-like"/>
    <property type="match status" value="1"/>
</dbReference>
<evidence type="ECO:0000256" key="1">
    <source>
        <dbReference type="ARBA" id="ARBA00022605"/>
    </source>
</evidence>
<feature type="domain" description="Class II aldolase/adducin N-terminal" evidence="9">
    <location>
        <begin position="4"/>
        <end position="201"/>
    </location>
</feature>
<feature type="non-terminal residue" evidence="10">
    <location>
        <position position="1"/>
    </location>
</feature>
<organism evidence="10 11">
    <name type="scientific">Auxenochlorella protothecoides</name>
    <name type="common">Green microalga</name>
    <name type="synonym">Chlorella protothecoides</name>
    <dbReference type="NCBI Taxonomy" id="3075"/>
    <lineage>
        <taxon>Eukaryota</taxon>
        <taxon>Viridiplantae</taxon>
        <taxon>Chlorophyta</taxon>
        <taxon>core chlorophytes</taxon>
        <taxon>Trebouxiophyceae</taxon>
        <taxon>Chlorellales</taxon>
        <taxon>Chlorellaceae</taxon>
        <taxon>Auxenochlorella</taxon>
    </lineage>
</organism>
<feature type="region of interest" description="Disordered" evidence="8">
    <location>
        <begin position="217"/>
        <end position="237"/>
    </location>
</feature>
<comment type="caution">
    <text evidence="10">The sequence shown here is derived from an EMBL/GenBank/DDBJ whole genome shotgun (WGS) entry which is preliminary data.</text>
</comment>
<dbReference type="GO" id="GO:0005737">
    <property type="term" value="C:cytoplasm"/>
    <property type="evidence" value="ECO:0007669"/>
    <property type="project" value="InterPro"/>
</dbReference>
<keyword evidence="6" id="KW-0456">Lyase</keyword>
<dbReference type="GO" id="GO:0046570">
    <property type="term" value="F:methylthioribulose 1-phosphate dehydratase activity"/>
    <property type="evidence" value="ECO:0007669"/>
    <property type="project" value="TreeGrafter"/>
</dbReference>
<evidence type="ECO:0000256" key="2">
    <source>
        <dbReference type="ARBA" id="ARBA00022723"/>
    </source>
</evidence>
<evidence type="ECO:0000256" key="8">
    <source>
        <dbReference type="SAM" id="MobiDB-lite"/>
    </source>
</evidence>
<dbReference type="Pfam" id="PF08698">
    <property type="entry name" value="Fcf2"/>
    <property type="match status" value="1"/>
</dbReference>
<evidence type="ECO:0000256" key="7">
    <source>
        <dbReference type="ARBA" id="ARBA00023268"/>
    </source>
</evidence>
<dbReference type="Gene3D" id="3.40.225.10">
    <property type="entry name" value="Class II aldolase/adducin N-terminal domain"/>
    <property type="match status" value="1"/>
</dbReference>
<dbReference type="NCBIfam" id="TIGR01691">
    <property type="entry name" value="enolase-ppase"/>
    <property type="match status" value="1"/>
</dbReference>
<feature type="region of interest" description="Disordered" evidence="8">
    <location>
        <begin position="2355"/>
        <end position="2404"/>
    </location>
</feature>
<gene>
    <name evidence="10" type="ORF">APUTEX25_005430</name>
</gene>
<dbReference type="NCBIfam" id="TIGR03328">
    <property type="entry name" value="salvage_mtnB"/>
    <property type="match status" value="1"/>
</dbReference>
<dbReference type="GO" id="GO:0000287">
    <property type="term" value="F:magnesium ion binding"/>
    <property type="evidence" value="ECO:0007669"/>
    <property type="project" value="InterPro"/>
</dbReference>
<dbReference type="InterPro" id="IPR023214">
    <property type="entry name" value="HAD_sf"/>
</dbReference>
<evidence type="ECO:0000256" key="6">
    <source>
        <dbReference type="ARBA" id="ARBA00023239"/>
    </source>
</evidence>
<keyword evidence="2" id="KW-0479">Metal-binding</keyword>
<keyword evidence="4" id="KW-0862">Zinc</keyword>
<keyword evidence="1" id="KW-0028">Amino-acid biosynthesis</keyword>
<dbReference type="InterPro" id="IPR023943">
    <property type="entry name" value="Enolase-ppase_E1"/>
</dbReference>
<dbReference type="InterPro" id="IPR017714">
    <property type="entry name" value="MethylthioRu-1-P_deHdtase_MtnB"/>
</dbReference>
<dbReference type="FunFam" id="3.40.225.10:FF:000003">
    <property type="entry name" value="Methylthioribulose-1-phosphate dehydratase"/>
    <property type="match status" value="1"/>
</dbReference>
<dbReference type="InterPro" id="IPR014810">
    <property type="entry name" value="Fcf2_C"/>
</dbReference>
<evidence type="ECO:0000256" key="3">
    <source>
        <dbReference type="ARBA" id="ARBA00022801"/>
    </source>
</evidence>
<dbReference type="InterPro" id="IPR036412">
    <property type="entry name" value="HAD-like_sf"/>
</dbReference>
<keyword evidence="3" id="KW-0378">Hydrolase</keyword>
<dbReference type="InterPro" id="IPR036047">
    <property type="entry name" value="F-box-like_dom_sf"/>
</dbReference>
<dbReference type="SMART" id="SM01007">
    <property type="entry name" value="Aldolase_II"/>
    <property type="match status" value="1"/>
</dbReference>
<dbReference type="Proteomes" id="UP000279271">
    <property type="component" value="Unassembled WGS sequence"/>
</dbReference>
<evidence type="ECO:0000313" key="10">
    <source>
        <dbReference type="EMBL" id="RMZ55152.1"/>
    </source>
</evidence>
<dbReference type="SFLD" id="SFLDG01133">
    <property type="entry name" value="C1.5.4:_Enolase-phosphatase_Li"/>
    <property type="match status" value="1"/>
</dbReference>
<protein>
    <recommendedName>
        <fullName evidence="9">Class II aldolase/adducin N-terminal domain-containing protein</fullName>
    </recommendedName>
</protein>
<proteinExistence type="predicted"/>
<dbReference type="PANTHER" id="PTHR10640:SF7">
    <property type="entry name" value="METHYLTHIORIBULOSE-1-PHOSPHATE DEHYDRATASE"/>
    <property type="match status" value="1"/>
</dbReference>
<dbReference type="Pfam" id="PF00702">
    <property type="entry name" value="Hydrolase"/>
    <property type="match status" value="1"/>
</dbReference>
<evidence type="ECO:0000256" key="4">
    <source>
        <dbReference type="ARBA" id="ARBA00022833"/>
    </source>
</evidence>
<sequence>EAKHLICDLCGVMYAGGHVSGTGGGISIKAGDALVMAPSGVQKERMRPEDMFVLDLKGNVTHTPEPRGPPYKPPKLSECAPLFQSVRAYDLAGAGAVLHSHSINALLATVLDPDSSEFRVTELEMIKGIEGHGFFDTLVVPIIENTARECELTERLQAAIRAYPRTRAVLVRRHGVYVWGRDWIQAKTQAECYEYLFEAAVRLRQLGLDASRPAVGVEDAGRPGAAPLDVSAPGPKRAARGVPRAVVLDIEGTVAPISYVTATLFPYARVRLRSHLEASWGTPATQAVVQQLRQQTPALKTLQGHIWTEGFATGELTCPLFPDVAPALRRWAGAGIKLYIYSSGSRQAQRDLFGHTADGDLRPLLSGFFDTSSGAKVEAASYENIALSLGVDSADEVLFATDSLAEARAAGAAGWRVALTLRPGNAPGNEHRHAIGGGVMCLEELSPEVWTLVLGHLGLRDCTSCLTLSSGVRRALLNEAIWKHLCLDLFRDLSLRDPADWLNPRYKAELPWNSHLCPTTYRGVYLLARHYQRICGFWTTSRCCEWNGEVIPEATIVRFRLVPQGLEIDGFRVMQGPMRRQQWGCIHPGKGRKGLEFSLPDDGSRILARIVSVPQTHANHMAGVGDPDFDAAYSAYVQSTMQTSSRRRSRGTKEWGENADVCLYGLRVPGAVQGPAEDRPLAGLWMAEGYGPHMWAITYRDRARVLRLEEVVRCDEELSHLPRVHEYRVTPGPALADAGAGHEADVEHFLRHGLVPEGVLPALGSQGWLRLVAEDHMRQVVPNYVPGRLYRLPMEACGMRMVRLKAFAAINSASLGPHGRGAETAEALEVRILGAFESALNHARLGKLDQAETLLRGILREPAVQRGDVEQLSRLRVLALKQLAALLAGRDGGGPAALDCLCQACDLGPPDAPPDHPGGAGGALAAGTLGCRGRAGAGPGHPTLAAKAAAIASHVGDGAWAEELGRSVGGRRWDAAAPTAFRAALPAAYQAERPLPEPSVRSVALPRDWTPVLLEVAAFLGAGSALCEEGPDRLILLERERTEGRTAGEQSPRGMGAPGAVPGEPGQEGDAEVDAGGGDATQPAGEGGTEAAPAKLTRSRARGLGDDPTQSQPGGDEGAEDEGRASLGVEVLARLGAAHQALATLPPEGRDAVLALARHVVGAQGLGADALEPPVALVLAEYFLDRAEAEAGADGAAAAGAAARLLEPCDALLARAATAMPGAWPAGEGERAIEGAPSPPCLAARLAWTRARLLEARGDRAAARSAFEAAGAELRAGPAQVVPLPHCRLTPELSPAAVEARLHAASIRDLLDAAAEGRLGVEGEAGVVAALAPVLLEAPSFDTGRGPPRPPRWREAMARLLVAAEAVGDSERVLQCHLHLLAAVLGPHGRRGGPKRGGAARGGAARDRRLDAPAETPPVPLLGDADALRTLAGGARALCALELALPASVGGLQLEAAAPDHTMATCVALCALGCLQALASGGGQGTEAVAAATDAIEESGVTATALRAAAAADLAVVVQELFRMVRREEGAASLVSMLSALGVALGEAGALAAGEGAWPRLCLRHLLFIWESLGGSWEAGAEVDAADAVLLEQVVQGIRACLHWLCALDFPELDQDEGVWGSGAFKAFDDPGEDWAVLGEAEIRAVWGLVFPMLDGLSRQALTRHAGFLRAVHRQIGAPPEELMAAAQHWWRELEGRGLQADAAATCADPVRQGLYFLLTRISPEAEVPAGRALDPAVDAELEGMLQLAKHTLLYSPDETHFGWKLLADAYAAASERLLTEATITADRYRWLTRVCAAIAAHVTYDLEARADLLKLVAEECMADLSAALPWSDPLASRPNGPPSDPSRLRSARAHFRRALERDPRAWTVQLGLARCSWKAQRPCEALALFAAAARSAQELCGGLVEPVFRLHAARARLLLPGEKRGGSGPDEAARLRRALLLTAFDPDAVRESEAGGAPVERALADDALAAMRWCLGRDRHHHLAAAMAARLLAARGEAAAAAAELAPLFSKAKQAFVFNMFPIAQGDEGAGRGADWRARLLQADEGRRAGGEGVWDEATAGRGMPEGGKAVDTYGAFESRDGSERGTMANEDGLEGAGRPPPRTAANGLEEGSRAFWRRAHKTLALYLSLLGQTGNLETLQAAAAALAKDASAAEQQAAGAPVRLPHARRTAELAWGQYLLTLTAALQRPVETLAGAMRCVEGPGPRDPGDCQQLASPAQLELAQSIETLPLEPFQRAYEQLDAGSKVHAQACRAAAAHAMSLLRSKKARRAAQAAAPDTSGKSWFDMPATRITEEVKRDLRMLRLRSAFDPKAFYKKFDNTKFPKYFQMGTVVEGAADFYSSRLTNSERKQTFAEEIGADPRLTQARLKRYGKMQEEKSRFSRKGRKTDNPRLKKKPRRPKH</sequence>
<name>A0A3M7L0X4_AUXPR</name>
<dbReference type="SUPFAM" id="SSF81383">
    <property type="entry name" value="F-box domain"/>
    <property type="match status" value="1"/>
</dbReference>
<feature type="region of interest" description="Disordered" evidence="8">
    <location>
        <begin position="1389"/>
        <end position="1421"/>
    </location>
</feature>
<feature type="compositionally biased region" description="Basic residues" evidence="8">
    <location>
        <begin position="2395"/>
        <end position="2404"/>
    </location>
</feature>
<dbReference type="SFLD" id="SFLDG01129">
    <property type="entry name" value="C1.5:_HAD__Beta-PGM__Phosphata"/>
    <property type="match status" value="1"/>
</dbReference>
<feature type="compositionally biased region" description="Low complexity" evidence="8">
    <location>
        <begin position="1080"/>
        <end position="1094"/>
    </location>
</feature>
<dbReference type="GO" id="GO:0043874">
    <property type="term" value="F:acireductone synthase activity"/>
    <property type="evidence" value="ECO:0007669"/>
    <property type="project" value="InterPro"/>
</dbReference>
<evidence type="ECO:0000259" key="9">
    <source>
        <dbReference type="SMART" id="SM01007"/>
    </source>
</evidence>
<keyword evidence="7" id="KW-0511">Multifunctional enzyme</keyword>
<dbReference type="Pfam" id="PF00596">
    <property type="entry name" value="Aldolase_II"/>
    <property type="match status" value="1"/>
</dbReference>
<dbReference type="EMBL" id="QOKY01000169">
    <property type="protein sequence ID" value="RMZ55152.1"/>
    <property type="molecule type" value="Genomic_DNA"/>
</dbReference>
<dbReference type="InterPro" id="IPR036409">
    <property type="entry name" value="Aldolase_II/adducin_N_sf"/>
</dbReference>
<reference evidence="11" key="1">
    <citation type="journal article" date="2018" name="Algal Res.">
        <title>Characterization of plant carbon substrate utilization by Auxenochlorella protothecoides.</title>
        <authorList>
            <person name="Vogler B.W."/>
            <person name="Starkenburg S.R."/>
            <person name="Sudasinghe N."/>
            <person name="Schambach J.Y."/>
            <person name="Rollin J.A."/>
            <person name="Pattathil S."/>
            <person name="Barry A.N."/>
        </authorList>
    </citation>
    <scope>NUCLEOTIDE SEQUENCE [LARGE SCALE GENOMIC DNA]</scope>
    <source>
        <strain evidence="11">UTEX 25</strain>
    </source>
</reference>
<evidence type="ECO:0000313" key="11">
    <source>
        <dbReference type="Proteomes" id="UP000279271"/>
    </source>
</evidence>
<feature type="region of interest" description="Disordered" evidence="8">
    <location>
        <begin position="1043"/>
        <end position="1123"/>
    </location>
</feature>
<feature type="region of interest" description="Disordered" evidence="8">
    <location>
        <begin position="2052"/>
        <end position="2109"/>
    </location>
</feature>
<dbReference type="SUPFAM" id="SSF56784">
    <property type="entry name" value="HAD-like"/>
    <property type="match status" value="1"/>
</dbReference>
<dbReference type="SUPFAM" id="SSF53639">
    <property type="entry name" value="AraD/HMP-PK domain-like"/>
    <property type="match status" value="1"/>
</dbReference>
<dbReference type="InterPro" id="IPR001303">
    <property type="entry name" value="Aldolase_II/adducin_N"/>
</dbReference>
<dbReference type="SFLD" id="SFLDS00003">
    <property type="entry name" value="Haloacid_Dehalogenase"/>
    <property type="match status" value="1"/>
</dbReference>
<dbReference type="PANTHER" id="PTHR10640">
    <property type="entry name" value="METHYLTHIORIBULOSE-1-PHOSPHATE DEHYDRATASE"/>
    <property type="match status" value="1"/>
</dbReference>
<evidence type="ECO:0000256" key="5">
    <source>
        <dbReference type="ARBA" id="ARBA00023167"/>
    </source>
</evidence>
<accession>A0A3M7L0X4</accession>
<dbReference type="Gene3D" id="1.10.720.60">
    <property type="match status" value="1"/>
</dbReference>
<keyword evidence="5" id="KW-0486">Methionine biosynthesis</keyword>